<comment type="subcellular location">
    <subcellularLocation>
        <location evidence="1">Membrane</location>
        <topology evidence="1">Multi-pass membrane protein</topology>
    </subcellularLocation>
</comment>
<keyword evidence="8" id="KW-1185">Reference proteome</keyword>
<evidence type="ECO:0000256" key="2">
    <source>
        <dbReference type="ARBA" id="ARBA00022692"/>
    </source>
</evidence>
<protein>
    <recommendedName>
        <fullName evidence="6">Sugar phosphate transporter domain-containing protein</fullName>
    </recommendedName>
</protein>
<dbReference type="EMBL" id="CP002497">
    <property type="protein sequence ID" value="AET37634.1"/>
    <property type="molecule type" value="Genomic_DNA"/>
</dbReference>
<reference evidence="8" key="1">
    <citation type="journal article" date="2012" name="G3 (Bethesda)">
        <title>Pichia sorbitophila, an interspecies yeast hybrid reveals early steps of genome resolution following polyploidization.</title>
        <authorList>
            <person name="Leh Louis V."/>
            <person name="Despons L."/>
            <person name="Friedrich A."/>
            <person name="Martin T."/>
            <person name="Durrens P."/>
            <person name="Casaregola S."/>
            <person name="Neuveglise C."/>
            <person name="Fairhead C."/>
            <person name="Marck C."/>
            <person name="Cruz J.A."/>
            <person name="Straub M.L."/>
            <person name="Kugler V."/>
            <person name="Sacerdot C."/>
            <person name="Uzunov Z."/>
            <person name="Thierry A."/>
            <person name="Weiss S."/>
            <person name="Bleykasten C."/>
            <person name="De Montigny J."/>
            <person name="Jacques N."/>
            <person name="Jung P."/>
            <person name="Lemaire M."/>
            <person name="Mallet S."/>
            <person name="Morel G."/>
            <person name="Richard G.F."/>
            <person name="Sarkar A."/>
            <person name="Savel G."/>
            <person name="Schacherer J."/>
            <person name="Seret M.L."/>
            <person name="Talla E."/>
            <person name="Samson G."/>
            <person name="Jubin C."/>
            <person name="Poulain J."/>
            <person name="Vacherie B."/>
            <person name="Barbe V."/>
            <person name="Pelletier E."/>
            <person name="Sherman D.J."/>
            <person name="Westhof E."/>
            <person name="Weissenbach J."/>
            <person name="Baret P.V."/>
            <person name="Wincker P."/>
            <person name="Gaillardin C."/>
            <person name="Dujon B."/>
            <person name="Souciet J.L."/>
        </authorList>
    </citation>
    <scope>NUCLEOTIDE SEQUENCE [LARGE SCALE GENOMIC DNA]</scope>
    <source>
        <strain evidence="8">CBS 270.75 / DBVPG 7215 / KCTC 17166 / NRRL Y-17582</strain>
    </source>
</reference>
<dbReference type="eggNOG" id="KOG1443">
    <property type="taxonomic scope" value="Eukaryota"/>
</dbReference>
<dbReference type="SUPFAM" id="SSF103481">
    <property type="entry name" value="Multidrug resistance efflux transporter EmrE"/>
    <property type="match status" value="1"/>
</dbReference>
<dbReference type="OMA" id="WLMKSFP"/>
<dbReference type="GO" id="GO:0015786">
    <property type="term" value="P:UDP-glucose transmembrane transport"/>
    <property type="evidence" value="ECO:0007669"/>
    <property type="project" value="EnsemblFungi"/>
</dbReference>
<feature type="transmembrane region" description="Helical" evidence="5">
    <location>
        <begin position="97"/>
        <end position="118"/>
    </location>
</feature>
<dbReference type="InterPro" id="IPR050186">
    <property type="entry name" value="TPT_transporter"/>
</dbReference>
<dbReference type="GeneID" id="11470431"/>
<dbReference type="InterPro" id="IPR037185">
    <property type="entry name" value="EmrE-like"/>
</dbReference>
<feature type="transmembrane region" description="Helical" evidence="5">
    <location>
        <begin position="36"/>
        <end position="56"/>
    </location>
</feature>
<evidence type="ECO:0000313" key="7">
    <source>
        <dbReference type="EMBL" id="AET37634.1"/>
    </source>
</evidence>
<proteinExistence type="predicted"/>
<keyword evidence="2 5" id="KW-0812">Transmembrane</keyword>
<feature type="transmembrane region" description="Helical" evidence="5">
    <location>
        <begin position="314"/>
        <end position="333"/>
    </location>
</feature>
<evidence type="ECO:0000256" key="4">
    <source>
        <dbReference type="ARBA" id="ARBA00023136"/>
    </source>
</evidence>
<dbReference type="KEGG" id="erc:Ecym_1405"/>
<dbReference type="AlphaFoldDB" id="G8JM63"/>
<feature type="transmembrane region" description="Helical" evidence="5">
    <location>
        <begin position="130"/>
        <end position="146"/>
    </location>
</feature>
<dbReference type="RefSeq" id="XP_003644451.1">
    <property type="nucleotide sequence ID" value="XM_003644403.1"/>
</dbReference>
<evidence type="ECO:0000256" key="1">
    <source>
        <dbReference type="ARBA" id="ARBA00004141"/>
    </source>
</evidence>
<dbReference type="HOGENOM" id="CLU_022332_1_1_1"/>
<feature type="transmembrane region" description="Helical" evidence="5">
    <location>
        <begin position="6"/>
        <end position="24"/>
    </location>
</feature>
<dbReference type="PANTHER" id="PTHR11132">
    <property type="entry name" value="SOLUTE CARRIER FAMILY 35"/>
    <property type="match status" value="1"/>
</dbReference>
<feature type="transmembrane region" description="Helical" evidence="5">
    <location>
        <begin position="161"/>
        <end position="180"/>
    </location>
</feature>
<dbReference type="FunCoup" id="G8JM63">
    <property type="interactions" value="658"/>
</dbReference>
<organism evidence="7 8">
    <name type="scientific">Eremothecium cymbalariae (strain CBS 270.75 / DBVPG 7215 / KCTC 17166 / NRRL Y-17582)</name>
    <name type="common">Yeast</name>
    <dbReference type="NCBI Taxonomy" id="931890"/>
    <lineage>
        <taxon>Eukaryota</taxon>
        <taxon>Fungi</taxon>
        <taxon>Dikarya</taxon>
        <taxon>Ascomycota</taxon>
        <taxon>Saccharomycotina</taxon>
        <taxon>Saccharomycetes</taxon>
        <taxon>Saccharomycetales</taxon>
        <taxon>Saccharomycetaceae</taxon>
        <taxon>Eremothecium</taxon>
    </lineage>
</organism>
<accession>G8JM63</accession>
<dbReference type="Proteomes" id="UP000006790">
    <property type="component" value="Chromosome 1"/>
</dbReference>
<name>G8JM63_ERECY</name>
<dbReference type="GO" id="GO:0016020">
    <property type="term" value="C:membrane"/>
    <property type="evidence" value="ECO:0007669"/>
    <property type="project" value="UniProtKB-SubCell"/>
</dbReference>
<evidence type="ECO:0000313" key="8">
    <source>
        <dbReference type="Proteomes" id="UP000006790"/>
    </source>
</evidence>
<dbReference type="STRING" id="931890.G8JM63"/>
<feature type="transmembrane region" description="Helical" evidence="5">
    <location>
        <begin position="256"/>
        <end position="280"/>
    </location>
</feature>
<dbReference type="OrthoDB" id="18894at2759"/>
<gene>
    <name evidence="7" type="ordered locus">Ecym_1405</name>
</gene>
<evidence type="ECO:0000256" key="5">
    <source>
        <dbReference type="SAM" id="Phobius"/>
    </source>
</evidence>
<dbReference type="InterPro" id="IPR004853">
    <property type="entry name" value="Sugar_P_trans_dom"/>
</dbReference>
<dbReference type="Pfam" id="PF03151">
    <property type="entry name" value="TPT"/>
    <property type="match status" value="1"/>
</dbReference>
<keyword evidence="3 5" id="KW-1133">Transmembrane helix</keyword>
<feature type="transmembrane region" description="Helical" evidence="5">
    <location>
        <begin position="287"/>
        <end position="308"/>
    </location>
</feature>
<feature type="domain" description="Sugar phosphate transporter" evidence="6">
    <location>
        <begin position="5"/>
        <end position="331"/>
    </location>
</feature>
<feature type="transmembrane region" description="Helical" evidence="5">
    <location>
        <begin position="217"/>
        <end position="236"/>
    </location>
</feature>
<evidence type="ECO:0000259" key="6">
    <source>
        <dbReference type="Pfam" id="PF03151"/>
    </source>
</evidence>
<evidence type="ECO:0000256" key="3">
    <source>
        <dbReference type="ARBA" id="ARBA00022989"/>
    </source>
</evidence>
<dbReference type="InParanoid" id="G8JM63"/>
<keyword evidence="4 5" id="KW-0472">Membrane</keyword>
<sequence length="375" mass="42132">MMPLPVLVFGWYIFSITLLVYNKWMFDSHRGHSIPYPIFITSLHQVVLWFISYIYLRAKKQLNTEAPRNWRFHVKYIVPTALASAGDIGFGNASFKFIPLTIHTIVKSSSIAFVLLFGCISRLEKFHPKLALVVLFMFSGVVLMVYKPETESKEHRTDEELLGFFLVLASSCLSGLRWVYTQLTLHHASGSADISSSPTTAIHDLKKKNPVHTISQLAPIMGAVLFVTALIIEQPFSTILETSLVRWEGHGTVSAISRGIVMLVSPGIAVFAMTLCEFAILQTAPVLTLSIAGVVKELLTILISMLILKETLGFYNWIGMIVILLNVCYYNYYRYTQNSEPSKNYHPLENDLDITCELQTIDISISSESSESHLS</sequence>